<dbReference type="GO" id="GO:0048364">
    <property type="term" value="P:root development"/>
    <property type="evidence" value="ECO:0007669"/>
    <property type="project" value="InterPro"/>
</dbReference>
<evidence type="ECO:0000313" key="1">
    <source>
        <dbReference type="EMBL" id="KAJ3690848.1"/>
    </source>
</evidence>
<accession>A0AAD5ZCD4</accession>
<dbReference type="PANTHER" id="PTHR33070:SF120">
    <property type="entry name" value="EXPRESSED PROTEIN"/>
    <property type="match status" value="1"/>
</dbReference>
<gene>
    <name evidence="1" type="ORF">LUZ61_020012</name>
</gene>
<dbReference type="EMBL" id="JAMRDG010000002">
    <property type="protein sequence ID" value="KAJ3690848.1"/>
    <property type="molecule type" value="Genomic_DNA"/>
</dbReference>
<comment type="caution">
    <text evidence="1">The sequence shown here is derived from an EMBL/GenBank/DDBJ whole genome shotgun (WGS) entry which is preliminary data.</text>
</comment>
<name>A0AAD5ZCD4_9POAL</name>
<protein>
    <submittedName>
        <fullName evidence="1">Uncharacterized protein</fullName>
    </submittedName>
</protein>
<reference evidence="1 2" key="1">
    <citation type="journal article" date="2022" name="Cell">
        <title>Repeat-based holocentromeres influence genome architecture and karyotype evolution.</title>
        <authorList>
            <person name="Hofstatter P.G."/>
            <person name="Thangavel G."/>
            <person name="Lux T."/>
            <person name="Neumann P."/>
            <person name="Vondrak T."/>
            <person name="Novak P."/>
            <person name="Zhang M."/>
            <person name="Costa L."/>
            <person name="Castellani M."/>
            <person name="Scott A."/>
            <person name="Toegelov H."/>
            <person name="Fuchs J."/>
            <person name="Mata-Sucre Y."/>
            <person name="Dias Y."/>
            <person name="Vanzela A.L.L."/>
            <person name="Huettel B."/>
            <person name="Almeida C.C.S."/>
            <person name="Simkova H."/>
            <person name="Souza G."/>
            <person name="Pedrosa-Harand A."/>
            <person name="Macas J."/>
            <person name="Mayer K.F.X."/>
            <person name="Houben A."/>
            <person name="Marques A."/>
        </authorList>
    </citation>
    <scope>NUCLEOTIDE SEQUENCE [LARGE SCALE GENOMIC DNA]</scope>
    <source>
        <strain evidence="1">RhyTen1mFocal</strain>
    </source>
</reference>
<organism evidence="1 2">
    <name type="scientific">Rhynchospora tenuis</name>
    <dbReference type="NCBI Taxonomy" id="198213"/>
    <lineage>
        <taxon>Eukaryota</taxon>
        <taxon>Viridiplantae</taxon>
        <taxon>Streptophyta</taxon>
        <taxon>Embryophyta</taxon>
        <taxon>Tracheophyta</taxon>
        <taxon>Spermatophyta</taxon>
        <taxon>Magnoliopsida</taxon>
        <taxon>Liliopsida</taxon>
        <taxon>Poales</taxon>
        <taxon>Cyperaceae</taxon>
        <taxon>Cyperoideae</taxon>
        <taxon>Rhynchosporeae</taxon>
        <taxon>Rhynchospora</taxon>
    </lineage>
</organism>
<dbReference type="InterPro" id="IPR004320">
    <property type="entry name" value="BPS1_pln"/>
</dbReference>
<dbReference type="Proteomes" id="UP001210211">
    <property type="component" value="Unassembled WGS sequence"/>
</dbReference>
<evidence type="ECO:0000313" key="2">
    <source>
        <dbReference type="Proteomes" id="UP001210211"/>
    </source>
</evidence>
<dbReference type="Pfam" id="PF03087">
    <property type="entry name" value="BPS1"/>
    <property type="match status" value="2"/>
</dbReference>
<dbReference type="PANTHER" id="PTHR33070">
    <property type="entry name" value="OS06G0725500 PROTEIN"/>
    <property type="match status" value="1"/>
</dbReference>
<dbReference type="AlphaFoldDB" id="A0AAD5ZCD4"/>
<keyword evidence="2" id="KW-1185">Reference proteome</keyword>
<dbReference type="GO" id="GO:0048367">
    <property type="term" value="P:shoot system development"/>
    <property type="evidence" value="ECO:0007669"/>
    <property type="project" value="InterPro"/>
</dbReference>
<proteinExistence type="predicted"/>
<sequence>MACHTRSLSLPNRTHSFVLKAEEELNKLRACVAYPSLSYEIILDAVKAVGHVYECMNDLLCISSNQISLSHLQQRRQIDEELEESIKLLDICSISRDNLDIFKSHIQDLELAIRRGESKSMKSTARDYTILVKKANKDLRKQIAKKSESADKDSSTVFSLLFETRQITISLLQSIFSYLSQQIVSEKSSNWSLVSRLMERRRIVCEGEFDIACLRVNVEALENGLENLFRNLIQCRVSLLNLSSL</sequence>